<keyword evidence="5" id="KW-0325">Glycoprotein</keyword>
<dbReference type="EMBL" id="CAOQHR010000004">
    <property type="protein sequence ID" value="CAI6334096.1"/>
    <property type="molecule type" value="Genomic_DNA"/>
</dbReference>
<keyword evidence="3 6" id="KW-0732">Signal</keyword>
<name>A0A9W4UDB6_9PLEO</name>
<evidence type="ECO:0000256" key="3">
    <source>
        <dbReference type="ARBA" id="ARBA00022729"/>
    </source>
</evidence>
<dbReference type="GO" id="GO:0006508">
    <property type="term" value="P:proteolysis"/>
    <property type="evidence" value="ECO:0007669"/>
    <property type="project" value="UniProtKB-KW"/>
</dbReference>
<dbReference type="SUPFAM" id="SSF53474">
    <property type="entry name" value="alpha/beta-Hydrolases"/>
    <property type="match status" value="1"/>
</dbReference>
<dbReference type="PANTHER" id="PTHR11010:SF38">
    <property type="entry name" value="LYSOSOMAL PRO-X CARBOXYPEPTIDASE"/>
    <property type="match status" value="1"/>
</dbReference>
<feature type="signal peptide" evidence="6">
    <location>
        <begin position="1"/>
        <end position="21"/>
    </location>
</feature>
<keyword evidence="8" id="KW-1185">Reference proteome</keyword>
<evidence type="ECO:0000256" key="6">
    <source>
        <dbReference type="SAM" id="SignalP"/>
    </source>
</evidence>
<keyword evidence="4" id="KW-0378">Hydrolase</keyword>
<dbReference type="AlphaFoldDB" id="A0A9W4UDB6"/>
<evidence type="ECO:0008006" key="9">
    <source>
        <dbReference type="Google" id="ProtNLM"/>
    </source>
</evidence>
<comment type="similarity">
    <text evidence="1">Belongs to the peptidase S28 family.</text>
</comment>
<dbReference type="PANTHER" id="PTHR11010">
    <property type="entry name" value="PROTEASE S28 PRO-X CARBOXYPEPTIDASE-RELATED"/>
    <property type="match status" value="1"/>
</dbReference>
<sequence length="486" mass="54620">MIFTNIVSLSWLLAISRATAASTPTALQVRAAPAVPPCDYKFFTQKIDHYGQCEGEFQQRFSLFTEFFEPGGPIMFYQGEEITHVECGNDTILYEWAKELKGLVVSLEHRYFGASKPVGNESSKIENLKYLTLENVMDDAVEFLGQVKENVTGAADSKVIMASGSYGGFLSGVFRLNRPETIYGALASAGPVMGFGNSTNDPTVYNWNNWVNRVYQDRSIVAARKIQKGFAELVGLVKTNDFPTLQSKLGLCSPPTNQTAPLIPMLLSTIFGFVAEFNYHKARPVSSLIYPLDQAIRIAETEPDHLQVLNRTAWLYIDTLNIPCWDADVKIMEQLISYIEQPYFQYITCTFFPNVAAGYVAEGLLFPPNSNSDAGVPLACQQQFNVTPMTKDEIESRYHLSKEDIQNSKRIIWSRGEYDPASSVEPAELPLDEDRMASRTLFAPRVAHMEDVFRSDGEDPVELTWLRERELEIIKGWLDPVEVFEA</sequence>
<evidence type="ECO:0000256" key="2">
    <source>
        <dbReference type="ARBA" id="ARBA00022670"/>
    </source>
</evidence>
<dbReference type="Pfam" id="PF05577">
    <property type="entry name" value="Peptidase_S28"/>
    <property type="match status" value="1"/>
</dbReference>
<evidence type="ECO:0000256" key="4">
    <source>
        <dbReference type="ARBA" id="ARBA00022801"/>
    </source>
</evidence>
<dbReference type="Gene3D" id="3.40.50.1820">
    <property type="entry name" value="alpha/beta hydrolase"/>
    <property type="match status" value="1"/>
</dbReference>
<dbReference type="GO" id="GO:0070008">
    <property type="term" value="F:serine-type exopeptidase activity"/>
    <property type="evidence" value="ECO:0007669"/>
    <property type="project" value="InterPro"/>
</dbReference>
<evidence type="ECO:0000313" key="7">
    <source>
        <dbReference type="EMBL" id="CAI6334096.1"/>
    </source>
</evidence>
<dbReference type="GO" id="GO:0008239">
    <property type="term" value="F:dipeptidyl-peptidase activity"/>
    <property type="evidence" value="ECO:0007669"/>
    <property type="project" value="TreeGrafter"/>
</dbReference>
<dbReference type="InterPro" id="IPR029058">
    <property type="entry name" value="AB_hydrolase_fold"/>
</dbReference>
<dbReference type="InterPro" id="IPR042269">
    <property type="entry name" value="Ser_carbopepase_S28_SKS"/>
</dbReference>
<reference evidence="7" key="1">
    <citation type="submission" date="2023-01" db="EMBL/GenBank/DDBJ databases">
        <authorList>
            <person name="Van Ghelder C."/>
            <person name="Rancurel C."/>
        </authorList>
    </citation>
    <scope>NUCLEOTIDE SEQUENCE</scope>
    <source>
        <strain evidence="7">CNCM I-4278</strain>
    </source>
</reference>
<organism evidence="7 8">
    <name type="scientific">Periconia digitata</name>
    <dbReference type="NCBI Taxonomy" id="1303443"/>
    <lineage>
        <taxon>Eukaryota</taxon>
        <taxon>Fungi</taxon>
        <taxon>Dikarya</taxon>
        <taxon>Ascomycota</taxon>
        <taxon>Pezizomycotina</taxon>
        <taxon>Dothideomycetes</taxon>
        <taxon>Pleosporomycetidae</taxon>
        <taxon>Pleosporales</taxon>
        <taxon>Massarineae</taxon>
        <taxon>Periconiaceae</taxon>
        <taxon>Periconia</taxon>
    </lineage>
</organism>
<dbReference type="InterPro" id="IPR008758">
    <property type="entry name" value="Peptidase_S28"/>
</dbReference>
<comment type="caution">
    <text evidence="7">The sequence shown here is derived from an EMBL/GenBank/DDBJ whole genome shotgun (WGS) entry which is preliminary data.</text>
</comment>
<accession>A0A9W4UDB6</accession>
<protein>
    <recommendedName>
        <fullName evidence="9">Prolylcarboxypeptidase</fullName>
    </recommendedName>
</protein>
<keyword evidence="2" id="KW-0645">Protease</keyword>
<proteinExistence type="inferred from homology"/>
<gene>
    <name evidence="7" type="ORF">PDIGIT_LOCUS7150</name>
</gene>
<evidence type="ECO:0000313" key="8">
    <source>
        <dbReference type="Proteomes" id="UP001152607"/>
    </source>
</evidence>
<dbReference type="OrthoDB" id="1735038at2759"/>
<dbReference type="Proteomes" id="UP001152607">
    <property type="component" value="Unassembled WGS sequence"/>
</dbReference>
<feature type="chain" id="PRO_5040984955" description="Prolylcarboxypeptidase" evidence="6">
    <location>
        <begin position="22"/>
        <end position="486"/>
    </location>
</feature>
<evidence type="ECO:0000256" key="5">
    <source>
        <dbReference type="ARBA" id="ARBA00023180"/>
    </source>
</evidence>
<dbReference type="Gene3D" id="1.20.120.980">
    <property type="entry name" value="Serine carboxypeptidase S28, SKS domain"/>
    <property type="match status" value="1"/>
</dbReference>
<evidence type="ECO:0000256" key="1">
    <source>
        <dbReference type="ARBA" id="ARBA00011079"/>
    </source>
</evidence>